<reference evidence="2 3" key="1">
    <citation type="submission" date="2024-05" db="EMBL/GenBank/DDBJ databases">
        <authorList>
            <person name="Wallberg A."/>
        </authorList>
    </citation>
    <scope>NUCLEOTIDE SEQUENCE [LARGE SCALE GENOMIC DNA]</scope>
</reference>
<sequence length="164" mass="17938">VVVLYFCTVTYCNPAYGVEPTGTNGLPLCPFYDPNLHCALYNEQCKSDKDCGYGEYCCTDINCGSYCVTRKHETRMRCPISPPVMCVWFNEQCKGDQDCAYGEWCCGDSCGTACKKPEHRDVCPSGDGWNGCPFGQDECITDADCDRTSCCPYGGNGACGSICM</sequence>
<feature type="domain" description="WAP" evidence="1">
    <location>
        <begin position="71"/>
        <end position="118"/>
    </location>
</feature>
<feature type="non-terminal residue" evidence="2">
    <location>
        <position position="1"/>
    </location>
</feature>
<evidence type="ECO:0000313" key="2">
    <source>
        <dbReference type="EMBL" id="CAL4118129.1"/>
    </source>
</evidence>
<dbReference type="GO" id="GO:0030414">
    <property type="term" value="F:peptidase inhibitor activity"/>
    <property type="evidence" value="ECO:0007669"/>
    <property type="project" value="InterPro"/>
</dbReference>
<dbReference type="PROSITE" id="PS51390">
    <property type="entry name" value="WAP"/>
    <property type="match status" value="1"/>
</dbReference>
<gene>
    <name evidence="2" type="ORF">MNOR_LOCUS21370</name>
</gene>
<protein>
    <recommendedName>
        <fullName evidence="1">WAP domain-containing protein</fullName>
    </recommendedName>
</protein>
<organism evidence="2 3">
    <name type="scientific">Meganyctiphanes norvegica</name>
    <name type="common">Northern krill</name>
    <name type="synonym">Thysanopoda norvegica</name>
    <dbReference type="NCBI Taxonomy" id="48144"/>
    <lineage>
        <taxon>Eukaryota</taxon>
        <taxon>Metazoa</taxon>
        <taxon>Ecdysozoa</taxon>
        <taxon>Arthropoda</taxon>
        <taxon>Crustacea</taxon>
        <taxon>Multicrustacea</taxon>
        <taxon>Malacostraca</taxon>
        <taxon>Eumalacostraca</taxon>
        <taxon>Eucarida</taxon>
        <taxon>Euphausiacea</taxon>
        <taxon>Euphausiidae</taxon>
        <taxon>Meganyctiphanes</taxon>
    </lineage>
</organism>
<dbReference type="Proteomes" id="UP001497623">
    <property type="component" value="Unassembled WGS sequence"/>
</dbReference>
<evidence type="ECO:0000313" key="3">
    <source>
        <dbReference type="Proteomes" id="UP001497623"/>
    </source>
</evidence>
<dbReference type="Pfam" id="PF00095">
    <property type="entry name" value="WAP"/>
    <property type="match status" value="2"/>
</dbReference>
<keyword evidence="3" id="KW-1185">Reference proteome</keyword>
<dbReference type="AlphaFoldDB" id="A0AAV2RB31"/>
<accession>A0AAV2RB31</accession>
<dbReference type="InterPro" id="IPR036645">
    <property type="entry name" value="Elafin-like_sf"/>
</dbReference>
<dbReference type="GO" id="GO:0005576">
    <property type="term" value="C:extracellular region"/>
    <property type="evidence" value="ECO:0007669"/>
    <property type="project" value="InterPro"/>
</dbReference>
<comment type="caution">
    <text evidence="2">The sequence shown here is derived from an EMBL/GenBank/DDBJ whole genome shotgun (WGS) entry which is preliminary data.</text>
</comment>
<proteinExistence type="predicted"/>
<dbReference type="InterPro" id="IPR008197">
    <property type="entry name" value="WAP_dom"/>
</dbReference>
<name>A0AAV2RB31_MEGNR</name>
<dbReference type="Gene3D" id="4.10.75.10">
    <property type="entry name" value="Elafin-like"/>
    <property type="match status" value="1"/>
</dbReference>
<evidence type="ECO:0000259" key="1">
    <source>
        <dbReference type="PROSITE" id="PS51390"/>
    </source>
</evidence>
<dbReference type="EMBL" id="CAXKWB010017155">
    <property type="protein sequence ID" value="CAL4118129.1"/>
    <property type="molecule type" value="Genomic_DNA"/>
</dbReference>